<protein>
    <recommendedName>
        <fullName evidence="6">Tat pathway signal sequence</fullName>
    </recommendedName>
</protein>
<keyword evidence="3" id="KW-0472">Membrane</keyword>
<keyword evidence="5" id="KW-1185">Reference proteome</keyword>
<dbReference type="STRING" id="321146.A0A139HFX3"/>
<evidence type="ECO:0000256" key="1">
    <source>
        <dbReference type="ARBA" id="ARBA00004685"/>
    </source>
</evidence>
<proteinExistence type="inferred from homology"/>
<evidence type="ECO:0000313" key="5">
    <source>
        <dbReference type="Proteomes" id="UP000070133"/>
    </source>
</evidence>
<dbReference type="Pfam" id="PF11807">
    <property type="entry name" value="UstYa"/>
    <property type="match status" value="1"/>
</dbReference>
<comment type="similarity">
    <text evidence="2">Belongs to the ustYa family.</text>
</comment>
<evidence type="ECO:0008006" key="6">
    <source>
        <dbReference type="Google" id="ProtNLM"/>
    </source>
</evidence>
<dbReference type="GO" id="GO:0043386">
    <property type="term" value="P:mycotoxin biosynthetic process"/>
    <property type="evidence" value="ECO:0007669"/>
    <property type="project" value="InterPro"/>
</dbReference>
<name>A0A139HFX3_9PEZI</name>
<sequence length="295" mass="34130">MYSLKQTLHSYHQLLSSPEPEVETKCDLESTLLHDQSLKIQQRTRWQTLAHITLTAALAIGLAVSLACGHDRFPNSYRIYGTYEHGFKTDLHSLKPTISLTNTKFYGGVHLDPNGTYWLSKDPNGPAFVGAPSDEVDQAWEHELLRKRYFGLSAEETKDQFGDEFGAKQDWIFDMFWVSPSTYHNLHCLNYIRKSLSPEHYGIEDTPAGPFVMSHRMHLDHCIEQIRQSLMCSLDLTPIPRPWIPAGEIYHADLDRWHTCRSWDAVRDQIDWQNRNFVNEDFDNATAVWKKHGSR</sequence>
<dbReference type="OrthoDB" id="3687641at2759"/>
<reference evidence="4 5" key="1">
    <citation type="submission" date="2015-07" db="EMBL/GenBank/DDBJ databases">
        <title>Comparative genomics of the Sigatoka disease complex on banana suggests a link between parallel evolutionary changes in Pseudocercospora fijiensis and Pseudocercospora eumusae and increased virulence on the banana host.</title>
        <authorList>
            <person name="Chang T.-C."/>
            <person name="Salvucci A."/>
            <person name="Crous P.W."/>
            <person name="Stergiopoulos I."/>
        </authorList>
    </citation>
    <scope>NUCLEOTIDE SEQUENCE [LARGE SCALE GENOMIC DNA]</scope>
    <source>
        <strain evidence="4 5">CBS 114824</strain>
    </source>
</reference>
<keyword evidence="3" id="KW-1133">Transmembrane helix</keyword>
<dbReference type="Proteomes" id="UP000070133">
    <property type="component" value="Unassembled WGS sequence"/>
</dbReference>
<evidence type="ECO:0000256" key="3">
    <source>
        <dbReference type="SAM" id="Phobius"/>
    </source>
</evidence>
<dbReference type="AlphaFoldDB" id="A0A139HFX3"/>
<comment type="caution">
    <text evidence="4">The sequence shown here is derived from an EMBL/GenBank/DDBJ whole genome shotgun (WGS) entry which is preliminary data.</text>
</comment>
<accession>A0A139HFX3</accession>
<gene>
    <name evidence="4" type="ORF">AC578_6630</name>
</gene>
<dbReference type="InterPro" id="IPR021765">
    <property type="entry name" value="UstYa-like"/>
</dbReference>
<evidence type="ECO:0000256" key="2">
    <source>
        <dbReference type="ARBA" id="ARBA00035112"/>
    </source>
</evidence>
<dbReference type="PANTHER" id="PTHR33365:SF4">
    <property type="entry name" value="CYCLOCHLOROTINE BIOSYNTHESIS PROTEIN O"/>
    <property type="match status" value="1"/>
</dbReference>
<dbReference type="EMBL" id="LFZN01000056">
    <property type="protein sequence ID" value="KXT01371.1"/>
    <property type="molecule type" value="Genomic_DNA"/>
</dbReference>
<organism evidence="4 5">
    <name type="scientific">Pseudocercospora eumusae</name>
    <dbReference type="NCBI Taxonomy" id="321146"/>
    <lineage>
        <taxon>Eukaryota</taxon>
        <taxon>Fungi</taxon>
        <taxon>Dikarya</taxon>
        <taxon>Ascomycota</taxon>
        <taxon>Pezizomycotina</taxon>
        <taxon>Dothideomycetes</taxon>
        <taxon>Dothideomycetidae</taxon>
        <taxon>Mycosphaerellales</taxon>
        <taxon>Mycosphaerellaceae</taxon>
        <taxon>Pseudocercospora</taxon>
    </lineage>
</organism>
<evidence type="ECO:0000313" key="4">
    <source>
        <dbReference type="EMBL" id="KXT01371.1"/>
    </source>
</evidence>
<comment type="pathway">
    <text evidence="1">Mycotoxin biosynthesis.</text>
</comment>
<feature type="transmembrane region" description="Helical" evidence="3">
    <location>
        <begin position="48"/>
        <end position="67"/>
    </location>
</feature>
<dbReference type="PANTHER" id="PTHR33365">
    <property type="entry name" value="YALI0B05434P"/>
    <property type="match status" value="1"/>
</dbReference>
<keyword evidence="3" id="KW-0812">Transmembrane</keyword>